<dbReference type="RefSeq" id="WP_003952637.1">
    <property type="nucleotide sequence ID" value="NZ_CM000914.1"/>
</dbReference>
<evidence type="ECO:0000256" key="2">
    <source>
        <dbReference type="SAM" id="Phobius"/>
    </source>
</evidence>
<organism evidence="3 4">
    <name type="scientific">Streptomyces clavuligerus</name>
    <dbReference type="NCBI Taxonomy" id="1901"/>
    <lineage>
        <taxon>Bacteria</taxon>
        <taxon>Bacillati</taxon>
        <taxon>Actinomycetota</taxon>
        <taxon>Actinomycetes</taxon>
        <taxon>Kitasatosporales</taxon>
        <taxon>Streptomycetaceae</taxon>
        <taxon>Streptomyces</taxon>
    </lineage>
</organism>
<dbReference type="GeneID" id="93734485"/>
<dbReference type="Proteomes" id="UP000002357">
    <property type="component" value="Plasmid pSCL4"/>
</dbReference>
<evidence type="ECO:0000256" key="1">
    <source>
        <dbReference type="SAM" id="MobiDB-lite"/>
    </source>
</evidence>
<dbReference type="EMBL" id="CM000914">
    <property type="protein sequence ID" value="EFG04906.2"/>
    <property type="molecule type" value="Genomic_DNA"/>
</dbReference>
<dbReference type="AlphaFoldDB" id="B5GLP5"/>
<keyword evidence="3" id="KW-0614">Plasmid</keyword>
<feature type="region of interest" description="Disordered" evidence="1">
    <location>
        <begin position="205"/>
        <end position="225"/>
    </location>
</feature>
<feature type="region of interest" description="Disordered" evidence="1">
    <location>
        <begin position="1"/>
        <end position="30"/>
    </location>
</feature>
<evidence type="ECO:0000313" key="3">
    <source>
        <dbReference type="EMBL" id="EFG04906.2"/>
    </source>
</evidence>
<feature type="compositionally biased region" description="Low complexity" evidence="1">
    <location>
        <begin position="1"/>
        <end position="18"/>
    </location>
</feature>
<name>B5GLP5_STRCL</name>
<reference evidence="3 4" key="1">
    <citation type="journal article" date="2010" name="Genome Biol. Evol.">
        <title>The sequence of a 1.8-mb bacterial linear plasmid reveals a rich evolutionary reservoir of secondary metabolic pathways.</title>
        <authorList>
            <person name="Medema M.H."/>
            <person name="Trefzer A."/>
            <person name="Kovalchuk A."/>
            <person name="van den Berg M."/>
            <person name="Mueller U."/>
            <person name="Heijne W."/>
            <person name="Wu L."/>
            <person name="Alam M.T."/>
            <person name="Ronning C.M."/>
            <person name="Nierman W.C."/>
            <person name="Bovenberg R.A.L."/>
            <person name="Breitling R."/>
            <person name="Takano E."/>
        </authorList>
    </citation>
    <scope>NUCLEOTIDE SEQUENCE [LARGE SCALE GENOMIC DNA]</scope>
    <source>
        <strain evidence="4">ATCC 27064 / DSM 738 / JCM 4710 / NBRC 13307 / NCIMB 12785 / NRRL 3585 / VKM Ac-602</strain>
        <plasmid evidence="3">pSCL4</plasmid>
    </source>
</reference>
<feature type="compositionally biased region" description="Basic and acidic residues" evidence="1">
    <location>
        <begin position="206"/>
        <end position="215"/>
    </location>
</feature>
<geneLocation type="plasmid" evidence="3 4">
    <name>pSCL4</name>
</geneLocation>
<sequence>MAENTGTTPPRPGGTSPEEGPPQPASSPRPRLRTLLRDRTHWTTLVVLPLLGAIAFWAVQGSWGWIRDKVFGPPGLTAYTSGPTACTPALLPLVLQTKNARAIVVTGVRAEVLPGGEAVQDEEKPAAENCAGSAHQPVFDVRLDRTPALAVPTVENPEPDRTDFPFTLSADQPKQLNLRIHPGGREVRFTVTVEWVADGEYGRVTLDNDRDRDPLTDGGGYRAGA</sequence>
<gene>
    <name evidence="3" type="ORF">SCLAV_p1424</name>
</gene>
<evidence type="ECO:0000313" key="4">
    <source>
        <dbReference type="Proteomes" id="UP000002357"/>
    </source>
</evidence>
<dbReference type="eggNOG" id="ENOG5032EB4">
    <property type="taxonomic scope" value="Bacteria"/>
</dbReference>
<dbReference type="OrthoDB" id="4230433at2"/>
<protein>
    <submittedName>
        <fullName evidence="3">Uncharacterized protein</fullName>
    </submittedName>
</protein>
<keyword evidence="4" id="KW-1185">Reference proteome</keyword>
<accession>B5GLP5</accession>
<keyword evidence="2" id="KW-0472">Membrane</keyword>
<keyword evidence="2" id="KW-1133">Transmembrane helix</keyword>
<keyword evidence="2" id="KW-0812">Transmembrane</keyword>
<feature type="transmembrane region" description="Helical" evidence="2">
    <location>
        <begin position="40"/>
        <end position="59"/>
    </location>
</feature>
<proteinExistence type="predicted"/>